<feature type="transmembrane region" description="Helical" evidence="1">
    <location>
        <begin position="311"/>
        <end position="332"/>
    </location>
</feature>
<keyword evidence="3" id="KW-1185">Reference proteome</keyword>
<feature type="transmembrane region" description="Helical" evidence="1">
    <location>
        <begin position="169"/>
        <end position="193"/>
    </location>
</feature>
<sequence length="365" mass="41883">MSQSNYKSSLLNLVMLLSFVLIAKVAFVIYVSYIVKFYAFHDVYYNQHLYVKGYHFLFLGFFSIGFFFLPFLHLLTRSIDHRKILRLCLILQGSGVIAFILAPSLLTLLISAAAMSLVNIVIILAVVQVSLISKRRHQLWALALIHAFGFTFALEIYQSLYPVNTNIQYILYGCVALILINFILLNLIQFGIYKNSKSKNILEYYFIGIFSIVKHSRTFLLHTVILVTMTCLYVYIEMLKLSSVYVNVTHMPNIAISLPISTIIIITLCYIDSNKLKLIFFAIFTVISISLSLIIIILIPEHIFNHNSFRGVLIADRALSLSLLSIWIAYIIRNFLEVFKKASVFSFSALYLICNVLIWLFGRLF</sequence>
<dbReference type="OrthoDB" id="5621428at2"/>
<dbReference type="Proteomes" id="UP000029672">
    <property type="component" value="Chromosome"/>
</dbReference>
<keyword evidence="1" id="KW-1133">Transmembrane helix</keyword>
<dbReference type="AlphaFoldDB" id="A0A097EML9"/>
<feature type="transmembrane region" description="Helical" evidence="1">
    <location>
        <begin position="219"/>
        <end position="236"/>
    </location>
</feature>
<evidence type="ECO:0000313" key="2">
    <source>
        <dbReference type="EMBL" id="AIT08817.1"/>
    </source>
</evidence>
<evidence type="ECO:0000313" key="3">
    <source>
        <dbReference type="Proteomes" id="UP000029672"/>
    </source>
</evidence>
<protein>
    <submittedName>
        <fullName evidence="2">Uncharacterized protein</fullName>
    </submittedName>
</protein>
<accession>A0A097EML9</accession>
<feature type="transmembrane region" description="Helical" evidence="1">
    <location>
        <begin position="53"/>
        <end position="72"/>
    </location>
</feature>
<feature type="transmembrane region" description="Helical" evidence="1">
    <location>
        <begin position="108"/>
        <end position="127"/>
    </location>
</feature>
<dbReference type="KEGG" id="frf:LO80_01710"/>
<dbReference type="EMBL" id="CP009574">
    <property type="protein sequence ID" value="AIT08817.1"/>
    <property type="molecule type" value="Genomic_DNA"/>
</dbReference>
<proteinExistence type="predicted"/>
<evidence type="ECO:0000256" key="1">
    <source>
        <dbReference type="SAM" id="Phobius"/>
    </source>
</evidence>
<feature type="transmembrane region" description="Helical" evidence="1">
    <location>
        <begin position="251"/>
        <end position="271"/>
    </location>
</feature>
<dbReference type="STRING" id="1547445.LO80_01710"/>
<keyword evidence="1" id="KW-0472">Membrane</keyword>
<name>A0A097EML9_9GAMM</name>
<organism evidence="2 3">
    <name type="scientific">Candidatus Francisella endociliophora</name>
    <dbReference type="NCBI Taxonomy" id="653937"/>
    <lineage>
        <taxon>Bacteria</taxon>
        <taxon>Pseudomonadati</taxon>
        <taxon>Pseudomonadota</taxon>
        <taxon>Gammaproteobacteria</taxon>
        <taxon>Thiotrichales</taxon>
        <taxon>Francisellaceae</taxon>
        <taxon>Francisella</taxon>
    </lineage>
</organism>
<gene>
    <name evidence="2" type="ORF">LO80_01710</name>
</gene>
<keyword evidence="1" id="KW-0812">Transmembrane</keyword>
<reference evidence="2 3" key="1">
    <citation type="submission" date="2014-10" db="EMBL/GenBank/DDBJ databases">
        <title>Whole genome sequence of Francisella endociliophora strain FSC1006, isolated from a laboratory culture of the marine ciliate Euplotes raikovi.</title>
        <authorList>
            <person name="Granberg M."/>
            <person name="Backman S."/>
            <person name="Lundmark E."/>
            <person name="Nilsson E."/>
            <person name="Karlsson E."/>
            <person name="Thelaus J."/>
            <person name="Ohrman C."/>
            <person name="Larkeryd A."/>
            <person name="Stenberg P."/>
        </authorList>
    </citation>
    <scope>NUCLEOTIDE SEQUENCE [LARGE SCALE GENOMIC DNA]</scope>
    <source>
        <strain evidence="2 3">FSC1006</strain>
    </source>
</reference>
<dbReference type="RefSeq" id="WP_040007983.1">
    <property type="nucleotide sequence ID" value="NZ_CP009574.1"/>
</dbReference>
<dbReference type="InterPro" id="IPR036259">
    <property type="entry name" value="MFS_trans_sf"/>
</dbReference>
<feature type="transmembrane region" description="Helical" evidence="1">
    <location>
        <begin position="139"/>
        <end position="157"/>
    </location>
</feature>
<dbReference type="eggNOG" id="ENOG502ZNF8">
    <property type="taxonomic scope" value="Bacteria"/>
</dbReference>
<dbReference type="HOGENOM" id="CLU_758096_0_0_6"/>
<feature type="transmembrane region" description="Helical" evidence="1">
    <location>
        <begin position="344"/>
        <end position="362"/>
    </location>
</feature>
<feature type="transmembrane region" description="Helical" evidence="1">
    <location>
        <begin position="12"/>
        <end position="33"/>
    </location>
</feature>
<feature type="transmembrane region" description="Helical" evidence="1">
    <location>
        <begin position="84"/>
        <end position="102"/>
    </location>
</feature>
<dbReference type="SUPFAM" id="SSF103473">
    <property type="entry name" value="MFS general substrate transporter"/>
    <property type="match status" value="1"/>
</dbReference>
<feature type="transmembrane region" description="Helical" evidence="1">
    <location>
        <begin position="278"/>
        <end position="299"/>
    </location>
</feature>